<dbReference type="RefSeq" id="WP_161082610.1">
    <property type="nucleotide sequence ID" value="NZ_WWCX01000004.1"/>
</dbReference>
<gene>
    <name evidence="2" type="ORF">GTP90_05835</name>
</gene>
<dbReference type="EMBL" id="WWCX01000004">
    <property type="protein sequence ID" value="MYM93376.1"/>
    <property type="molecule type" value="Genomic_DNA"/>
</dbReference>
<evidence type="ECO:0000313" key="3">
    <source>
        <dbReference type="Proteomes" id="UP000447355"/>
    </source>
</evidence>
<dbReference type="Proteomes" id="UP000447355">
    <property type="component" value="Unassembled WGS sequence"/>
</dbReference>
<dbReference type="AlphaFoldDB" id="A0A845GJ63"/>
<proteinExistence type="predicted"/>
<feature type="transmembrane region" description="Helical" evidence="1">
    <location>
        <begin position="43"/>
        <end position="63"/>
    </location>
</feature>
<comment type="caution">
    <text evidence="2">The sequence shown here is derived from an EMBL/GenBank/DDBJ whole genome shotgun (WGS) entry which is preliminary data.</text>
</comment>
<protein>
    <submittedName>
        <fullName evidence="2">Uncharacterized protein</fullName>
    </submittedName>
</protein>
<accession>A0A845GJ63</accession>
<organism evidence="2 3">
    <name type="scientific">Duganella vulcania</name>
    <dbReference type="NCBI Taxonomy" id="2692166"/>
    <lineage>
        <taxon>Bacteria</taxon>
        <taxon>Pseudomonadati</taxon>
        <taxon>Pseudomonadota</taxon>
        <taxon>Betaproteobacteria</taxon>
        <taxon>Burkholderiales</taxon>
        <taxon>Oxalobacteraceae</taxon>
        <taxon>Telluria group</taxon>
        <taxon>Duganella</taxon>
    </lineage>
</organism>
<keyword evidence="1" id="KW-1133">Transmembrane helix</keyword>
<reference evidence="2" key="1">
    <citation type="submission" date="2019-12" db="EMBL/GenBank/DDBJ databases">
        <title>Novel species isolated from a subtropical stream in China.</title>
        <authorList>
            <person name="Lu H."/>
        </authorList>
    </citation>
    <scope>NUCLEOTIDE SEQUENCE [LARGE SCALE GENOMIC DNA]</scope>
    <source>
        <strain evidence="2">FT81W</strain>
    </source>
</reference>
<sequence length="69" mass="7922">MKPISQYASALRHMPQVRSARLFDQIEADAPDLRQVRRQRSPGCFAIVHGNLLQVVIVLYIVILDQSEY</sequence>
<keyword evidence="1" id="KW-0472">Membrane</keyword>
<evidence type="ECO:0000256" key="1">
    <source>
        <dbReference type="SAM" id="Phobius"/>
    </source>
</evidence>
<name>A0A845GJ63_9BURK</name>
<keyword evidence="1" id="KW-0812">Transmembrane</keyword>
<evidence type="ECO:0000313" key="2">
    <source>
        <dbReference type="EMBL" id="MYM93376.1"/>
    </source>
</evidence>